<accession>A0A5J4L370</accession>
<keyword evidence="2" id="KW-1185">Reference proteome</keyword>
<proteinExistence type="predicted"/>
<evidence type="ECO:0000313" key="1">
    <source>
        <dbReference type="EMBL" id="GES28827.1"/>
    </source>
</evidence>
<reference evidence="1 2" key="1">
    <citation type="submission" date="2019-10" db="EMBL/GenBank/DDBJ databases">
        <title>Whole genome shotgun sequence of Streptomyces angustmyceticus NBRC 3934.</title>
        <authorList>
            <person name="Hosoyama A."/>
            <person name="Ichikawa N."/>
            <person name="Kimura A."/>
            <person name="Kitahashi Y."/>
            <person name="Komaki H."/>
            <person name="Uohara A."/>
        </authorList>
    </citation>
    <scope>NUCLEOTIDE SEQUENCE [LARGE SCALE GENOMIC DNA]</scope>
    <source>
        <strain evidence="1 2">NBRC 3934</strain>
    </source>
</reference>
<evidence type="ECO:0000313" key="2">
    <source>
        <dbReference type="Proteomes" id="UP000325598"/>
    </source>
</evidence>
<name>A0A5J4L370_9ACTN</name>
<protein>
    <submittedName>
        <fullName evidence="1">Uncharacterized protein</fullName>
    </submittedName>
</protein>
<gene>
    <name evidence="1" type="ORF">San01_13140</name>
</gene>
<comment type="caution">
    <text evidence="1">The sequence shown here is derived from an EMBL/GenBank/DDBJ whole genome shotgun (WGS) entry which is preliminary data.</text>
</comment>
<dbReference type="EMBL" id="BLAG01000005">
    <property type="protein sequence ID" value="GES28827.1"/>
    <property type="molecule type" value="Genomic_DNA"/>
</dbReference>
<dbReference type="AlphaFoldDB" id="A0A5J4L370"/>
<organism evidence="1 2">
    <name type="scientific">Streptomyces angustmyceticus</name>
    <dbReference type="NCBI Taxonomy" id="285578"/>
    <lineage>
        <taxon>Bacteria</taxon>
        <taxon>Bacillati</taxon>
        <taxon>Actinomycetota</taxon>
        <taxon>Actinomycetes</taxon>
        <taxon>Kitasatosporales</taxon>
        <taxon>Streptomycetaceae</taxon>
        <taxon>Streptomyces</taxon>
    </lineage>
</organism>
<sequence>MSELIAACTPNSHPKDGEFLAAINLPDWESLQDVAARPPLPADAGFAPTRSRLLRLGRLRVAATRPRC</sequence>
<dbReference type="Proteomes" id="UP000325598">
    <property type="component" value="Unassembled WGS sequence"/>
</dbReference>